<dbReference type="AlphaFoldDB" id="A0A550CRP1"/>
<evidence type="ECO:0000259" key="11">
    <source>
        <dbReference type="Pfam" id="PF01179"/>
    </source>
</evidence>
<dbReference type="PANTHER" id="PTHR10638:SF20">
    <property type="entry name" value="AMINE OXIDASE"/>
    <property type="match status" value="1"/>
</dbReference>
<evidence type="ECO:0000256" key="7">
    <source>
        <dbReference type="PIRSR" id="PIRSR600269-50"/>
    </source>
</evidence>
<keyword evidence="10" id="KW-0472">Membrane</keyword>
<evidence type="ECO:0000259" key="12">
    <source>
        <dbReference type="Pfam" id="PF09248"/>
    </source>
</evidence>
<dbReference type="STRING" id="97359.A0A550CRP1"/>
<evidence type="ECO:0000256" key="8">
    <source>
        <dbReference type="PIRSR" id="PIRSR600269-51"/>
    </source>
</evidence>
<dbReference type="Pfam" id="PF09248">
    <property type="entry name" value="DUF1965"/>
    <property type="match status" value="1"/>
</dbReference>
<feature type="modified residue" description="2',4',5'-topaquinone" evidence="8">
    <location>
        <position position="504"/>
    </location>
</feature>
<protein>
    <recommendedName>
        <fullName evidence="9">Amine oxidase</fullName>
        <ecNumber evidence="9">1.4.3.-</ecNumber>
    </recommendedName>
</protein>
<dbReference type="Pfam" id="PF01179">
    <property type="entry name" value="Cu_amine_oxid"/>
    <property type="match status" value="1"/>
</dbReference>
<dbReference type="Proteomes" id="UP000320762">
    <property type="component" value="Unassembled WGS sequence"/>
</dbReference>
<feature type="domain" description="DUF1965" evidence="12">
    <location>
        <begin position="269"/>
        <end position="333"/>
    </location>
</feature>
<keyword evidence="6 9" id="KW-0186">Copper</keyword>
<gene>
    <name evidence="13" type="ORF">BD626DRAFT_478774</name>
</gene>
<comment type="PTM">
    <text evidence="8 9">Topaquinone (TPQ) is generated by copper-dependent autoxidation of a specific tyrosyl residue.</text>
</comment>
<evidence type="ECO:0000256" key="4">
    <source>
        <dbReference type="ARBA" id="ARBA00022772"/>
    </source>
</evidence>
<dbReference type="PRINTS" id="PR00766">
    <property type="entry name" value="CUDAOXIDASE"/>
</dbReference>
<accession>A0A550CRP1</accession>
<organism evidence="13 14">
    <name type="scientific">Schizophyllum amplum</name>
    <dbReference type="NCBI Taxonomy" id="97359"/>
    <lineage>
        <taxon>Eukaryota</taxon>
        <taxon>Fungi</taxon>
        <taxon>Dikarya</taxon>
        <taxon>Basidiomycota</taxon>
        <taxon>Agaricomycotina</taxon>
        <taxon>Agaricomycetes</taxon>
        <taxon>Agaricomycetidae</taxon>
        <taxon>Agaricales</taxon>
        <taxon>Schizophyllaceae</taxon>
        <taxon>Schizophyllum</taxon>
    </lineage>
</organism>
<dbReference type="EC" id="1.4.3.-" evidence="9"/>
<comment type="similarity">
    <text evidence="2 9">Belongs to the copper/topaquinone oxidase family.</text>
</comment>
<name>A0A550CRP1_9AGAR</name>
<sequence>MTAPAYAYEPLKQEDAPAQPAPSSARRRLGAFAALFLGTIAFSAIVFRPAAQIEDLIFHDAAAEDAPTLAQCAAPVVSAAKPPAPINPWASLTVDETSDVQRWLEAPERGLNLTRAQGSVMSDNVIFLIERHYPAKVDALAYLDNPVPELEPAKYARVSIHEGTIPAVKVYLVGPLPTSEETTMRELTEIYHRDIPFNARSYITGDELPQMLGKVIPPLADAMQELFNGSARGLPNDTFVASGSAPFSYDGEFRRMWISWRRNAPGPWLHPIGFWQYVDMSGTDPEEWKILKVVYNKQVFDSVDDFNAALKDGTLVRSHHDSNADVSWATRKPSGPVRDLEHLPGPRSVSFAGLRFRIDRKTQFVSWMGWSMYLGFDRDMGLNFWDIRIKGERIIYELSPQEAIAQYSGNDPLQASTAWLDRHFGMGKSVRDMLPGYDCPHEAVFLPATTHSGLGSVRVERAICIFEQDSGKPITRHTGYLAGEFGAVKGYTLTIRSISTVGNYDYLFDYLFHLDGTMEVKLSASGYLQGGFWEPSQNGYGGRIRDSSMGNLHDHIINYKVDFDIAGVKNTPVNTTISQEVVHQPWFSDDWGADVTQGLITKTFIKNEDEALLKWPANFQGGFSVVNQAEKNRWDMPRGYAVHPGMSPIHNTVVGSRRMLKNANWARYNMAFSRRKESEPSSSNAWNMNLPGAPVVDFHDFFDGESLEQEDVVAWINVGMHHLPQAEDSPNTKTNIATTGFILTPLNFFDSDISMEMSNAIVLTAPLNPGDPFTFDNYGVDLGLTCVPAAPAPFEYTPFKSFDVEGKQMPYGSMEDVRKDAEGYHRIRIEL</sequence>
<dbReference type="SUPFAM" id="SSF49998">
    <property type="entry name" value="Amine oxidase catalytic domain"/>
    <property type="match status" value="1"/>
</dbReference>
<dbReference type="GO" id="GO:0009308">
    <property type="term" value="P:amine metabolic process"/>
    <property type="evidence" value="ECO:0007669"/>
    <property type="project" value="UniProtKB-UniRule"/>
</dbReference>
<dbReference type="InterPro" id="IPR016182">
    <property type="entry name" value="Cu_amine_oxidase_N-reg"/>
</dbReference>
<proteinExistence type="inferred from homology"/>
<evidence type="ECO:0000256" key="9">
    <source>
        <dbReference type="RuleBase" id="RU000672"/>
    </source>
</evidence>
<feature type="domain" description="Copper amine oxidase catalytic" evidence="11">
    <location>
        <begin position="347"/>
        <end position="754"/>
    </location>
</feature>
<feature type="transmembrane region" description="Helical" evidence="10">
    <location>
        <begin position="29"/>
        <end position="47"/>
    </location>
</feature>
<evidence type="ECO:0000256" key="5">
    <source>
        <dbReference type="ARBA" id="ARBA00023002"/>
    </source>
</evidence>
<comment type="cofactor">
    <cofactor evidence="9">
        <name>Cu cation</name>
        <dbReference type="ChEBI" id="CHEBI:23378"/>
    </cofactor>
    <text evidence="9">Contains 1 topaquinone per subunit.</text>
</comment>
<dbReference type="InterPro" id="IPR015798">
    <property type="entry name" value="Cu_amine_oxidase_C"/>
</dbReference>
<dbReference type="Gene3D" id="2.70.98.20">
    <property type="entry name" value="Copper amine oxidase, catalytic domain"/>
    <property type="match status" value="1"/>
</dbReference>
<evidence type="ECO:0000256" key="1">
    <source>
        <dbReference type="ARBA" id="ARBA00001935"/>
    </source>
</evidence>
<keyword evidence="10" id="KW-0812">Transmembrane</keyword>
<reference evidence="13 14" key="1">
    <citation type="journal article" date="2019" name="New Phytol.">
        <title>Comparative genomics reveals unique wood-decay strategies and fruiting body development in the Schizophyllaceae.</title>
        <authorList>
            <person name="Almasi E."/>
            <person name="Sahu N."/>
            <person name="Krizsan K."/>
            <person name="Balint B."/>
            <person name="Kovacs G.M."/>
            <person name="Kiss B."/>
            <person name="Cseklye J."/>
            <person name="Drula E."/>
            <person name="Henrissat B."/>
            <person name="Nagy I."/>
            <person name="Chovatia M."/>
            <person name="Adam C."/>
            <person name="LaButti K."/>
            <person name="Lipzen A."/>
            <person name="Riley R."/>
            <person name="Grigoriev I.V."/>
            <person name="Nagy L.G."/>
        </authorList>
    </citation>
    <scope>NUCLEOTIDE SEQUENCE [LARGE SCALE GENOMIC DNA]</scope>
    <source>
        <strain evidence="13 14">NL-1724</strain>
    </source>
</reference>
<dbReference type="GO" id="GO:0005886">
    <property type="term" value="C:plasma membrane"/>
    <property type="evidence" value="ECO:0007669"/>
    <property type="project" value="TreeGrafter"/>
</dbReference>
<dbReference type="InterPro" id="IPR015328">
    <property type="entry name" value="DUF1965"/>
</dbReference>
<comment type="cofactor">
    <cofactor evidence="1">
        <name>Cu cation</name>
        <dbReference type="ChEBI" id="CHEBI:23378"/>
    </cofactor>
</comment>
<keyword evidence="5 9" id="KW-0560">Oxidoreductase</keyword>
<dbReference type="InterPro" id="IPR000269">
    <property type="entry name" value="Cu_amine_oxidase"/>
</dbReference>
<evidence type="ECO:0000256" key="10">
    <source>
        <dbReference type="SAM" id="Phobius"/>
    </source>
</evidence>
<dbReference type="OrthoDB" id="3341590at2759"/>
<keyword evidence="3 9" id="KW-0479">Metal-binding</keyword>
<evidence type="ECO:0000256" key="3">
    <source>
        <dbReference type="ARBA" id="ARBA00022723"/>
    </source>
</evidence>
<dbReference type="PANTHER" id="PTHR10638">
    <property type="entry name" value="COPPER AMINE OXIDASE"/>
    <property type="match status" value="1"/>
</dbReference>
<keyword evidence="10" id="KW-1133">Transmembrane helix</keyword>
<dbReference type="SUPFAM" id="SSF54416">
    <property type="entry name" value="Amine oxidase N-terminal region"/>
    <property type="match status" value="2"/>
</dbReference>
<dbReference type="GO" id="GO:0005507">
    <property type="term" value="F:copper ion binding"/>
    <property type="evidence" value="ECO:0007669"/>
    <property type="project" value="InterPro"/>
</dbReference>
<evidence type="ECO:0000313" key="13">
    <source>
        <dbReference type="EMBL" id="TRM67429.1"/>
    </source>
</evidence>
<comment type="caution">
    <text evidence="13">The sequence shown here is derived from an EMBL/GenBank/DDBJ whole genome shotgun (WGS) entry which is preliminary data.</text>
</comment>
<dbReference type="Gene3D" id="3.10.450.40">
    <property type="match status" value="2"/>
</dbReference>
<feature type="active site" description="Schiff-base intermediate with substrate; via topaquinone" evidence="7">
    <location>
        <position position="504"/>
    </location>
</feature>
<dbReference type="GO" id="GO:0008131">
    <property type="term" value="F:primary methylamine oxidase activity"/>
    <property type="evidence" value="ECO:0007669"/>
    <property type="project" value="InterPro"/>
</dbReference>
<evidence type="ECO:0000256" key="2">
    <source>
        <dbReference type="ARBA" id="ARBA00007983"/>
    </source>
</evidence>
<dbReference type="GO" id="GO:0048038">
    <property type="term" value="F:quinone binding"/>
    <property type="evidence" value="ECO:0007669"/>
    <property type="project" value="InterPro"/>
</dbReference>
<dbReference type="InterPro" id="IPR036460">
    <property type="entry name" value="Cu_amine_oxidase_C_sf"/>
</dbReference>
<feature type="active site" description="Proton acceptor" evidence="7">
    <location>
        <position position="421"/>
    </location>
</feature>
<evidence type="ECO:0000313" key="14">
    <source>
        <dbReference type="Proteomes" id="UP000320762"/>
    </source>
</evidence>
<dbReference type="EMBL" id="VDMD01000002">
    <property type="protein sequence ID" value="TRM67429.1"/>
    <property type="molecule type" value="Genomic_DNA"/>
</dbReference>
<evidence type="ECO:0000256" key="6">
    <source>
        <dbReference type="ARBA" id="ARBA00023008"/>
    </source>
</evidence>
<keyword evidence="4 7" id="KW-0801">TPQ</keyword>
<keyword evidence="14" id="KW-1185">Reference proteome</keyword>